<evidence type="ECO:0000313" key="1">
    <source>
        <dbReference type="EMBL" id="VAX02309.1"/>
    </source>
</evidence>
<name>A0A3B1A991_9ZZZZ</name>
<dbReference type="PROSITE" id="PS00177">
    <property type="entry name" value="TOPOISOMERASE_II"/>
    <property type="match status" value="1"/>
</dbReference>
<dbReference type="GO" id="GO:0006265">
    <property type="term" value="P:DNA topological change"/>
    <property type="evidence" value="ECO:0007669"/>
    <property type="project" value="InterPro"/>
</dbReference>
<dbReference type="AlphaFoldDB" id="A0A3B1A991"/>
<gene>
    <name evidence="1" type="ORF">MNBD_GAMMA19-588</name>
</gene>
<dbReference type="GO" id="GO:0003677">
    <property type="term" value="F:DNA binding"/>
    <property type="evidence" value="ECO:0007669"/>
    <property type="project" value="InterPro"/>
</dbReference>
<dbReference type="EMBL" id="UOFV01000304">
    <property type="protein sequence ID" value="VAX02309.1"/>
    <property type="molecule type" value="Genomic_DNA"/>
</dbReference>
<organism evidence="1">
    <name type="scientific">hydrothermal vent metagenome</name>
    <dbReference type="NCBI Taxonomy" id="652676"/>
    <lineage>
        <taxon>unclassified sequences</taxon>
        <taxon>metagenomes</taxon>
        <taxon>ecological metagenomes</taxon>
    </lineage>
</organism>
<protein>
    <submittedName>
        <fullName evidence="1">Uncharacterized protein</fullName>
    </submittedName>
</protein>
<feature type="non-terminal residue" evidence="1">
    <location>
        <position position="1"/>
    </location>
</feature>
<dbReference type="InterPro" id="IPR018522">
    <property type="entry name" value="TopoIIA_CS"/>
</dbReference>
<accession>A0A3B1A991</accession>
<proteinExistence type="predicted"/>
<sequence>DTNNKNHKDWVSKLDVRNRCYVVINEGDSALAASRIKPGDEQLARLGHYTRKLNSSNAYYIDVTKADDVGREHTYFKGDSVKNNVVLRGLFEAMFTGKSVEDTLEYQVDKNTYVIGTAR</sequence>
<dbReference type="GO" id="GO:0005524">
    <property type="term" value="F:ATP binding"/>
    <property type="evidence" value="ECO:0007669"/>
    <property type="project" value="InterPro"/>
</dbReference>
<reference evidence="1" key="1">
    <citation type="submission" date="2018-06" db="EMBL/GenBank/DDBJ databases">
        <authorList>
            <person name="Zhirakovskaya E."/>
        </authorList>
    </citation>
    <scope>NUCLEOTIDE SEQUENCE</scope>
</reference>
<dbReference type="GO" id="GO:0003918">
    <property type="term" value="F:DNA topoisomerase type II (double strand cut, ATP-hydrolyzing) activity"/>
    <property type="evidence" value="ECO:0007669"/>
    <property type="project" value="InterPro"/>
</dbReference>